<comment type="subcellular location">
    <subcellularLocation>
        <location evidence="1">Secreted</location>
        <location evidence="1">Extracellular space</location>
        <location evidence="1">Apoplast</location>
    </subcellularLocation>
</comment>
<dbReference type="Pfam" id="PF03018">
    <property type="entry name" value="Dirigent"/>
    <property type="match status" value="1"/>
</dbReference>
<reference evidence="2" key="1">
    <citation type="submission" date="2020-06" db="EMBL/GenBank/DDBJ databases">
        <authorList>
            <person name="Li T."/>
            <person name="Hu X."/>
            <person name="Zhang T."/>
            <person name="Song X."/>
            <person name="Zhang H."/>
            <person name="Dai N."/>
            <person name="Sheng W."/>
            <person name="Hou X."/>
            <person name="Wei L."/>
        </authorList>
    </citation>
    <scope>NUCLEOTIDE SEQUENCE</scope>
    <source>
        <strain evidence="2">G01</strain>
        <tissue evidence="2">Leaf</tissue>
    </source>
</reference>
<organism evidence="2">
    <name type="scientific">Sesamum angustifolium</name>
    <dbReference type="NCBI Taxonomy" id="2727405"/>
    <lineage>
        <taxon>Eukaryota</taxon>
        <taxon>Viridiplantae</taxon>
        <taxon>Streptophyta</taxon>
        <taxon>Embryophyta</taxon>
        <taxon>Tracheophyta</taxon>
        <taxon>Spermatophyta</taxon>
        <taxon>Magnoliopsida</taxon>
        <taxon>eudicotyledons</taxon>
        <taxon>Gunneridae</taxon>
        <taxon>Pentapetalae</taxon>
        <taxon>asterids</taxon>
        <taxon>lamiids</taxon>
        <taxon>Lamiales</taxon>
        <taxon>Pedaliaceae</taxon>
        <taxon>Sesamum</taxon>
    </lineage>
</organism>
<protein>
    <recommendedName>
        <fullName evidence="1">Dirigent protein</fullName>
    </recommendedName>
</protein>
<comment type="caution">
    <text evidence="2">The sequence shown here is derived from an EMBL/GenBank/DDBJ whole genome shotgun (WGS) entry which is preliminary data.</text>
</comment>
<comment type="similarity">
    <text evidence="1">Belongs to the plant dirigent protein family.</text>
</comment>
<dbReference type="PANTHER" id="PTHR21495">
    <property type="entry name" value="NUCLEOPORIN-RELATED"/>
    <property type="match status" value="1"/>
</dbReference>
<dbReference type="AlphaFoldDB" id="A0AAW2P2D9"/>
<evidence type="ECO:0000313" key="2">
    <source>
        <dbReference type="EMBL" id="KAL0349360.1"/>
    </source>
</evidence>
<evidence type="ECO:0000256" key="1">
    <source>
        <dbReference type="RuleBase" id="RU363099"/>
    </source>
</evidence>
<reference evidence="2" key="2">
    <citation type="journal article" date="2024" name="Plant">
        <title>Genomic evolution and insights into agronomic trait innovations of Sesamum species.</title>
        <authorList>
            <person name="Miao H."/>
            <person name="Wang L."/>
            <person name="Qu L."/>
            <person name="Liu H."/>
            <person name="Sun Y."/>
            <person name="Le M."/>
            <person name="Wang Q."/>
            <person name="Wei S."/>
            <person name="Zheng Y."/>
            <person name="Lin W."/>
            <person name="Duan Y."/>
            <person name="Cao H."/>
            <person name="Xiong S."/>
            <person name="Wang X."/>
            <person name="Wei L."/>
            <person name="Li C."/>
            <person name="Ma Q."/>
            <person name="Ju M."/>
            <person name="Zhao R."/>
            <person name="Li G."/>
            <person name="Mu C."/>
            <person name="Tian Q."/>
            <person name="Mei H."/>
            <person name="Zhang T."/>
            <person name="Gao T."/>
            <person name="Zhang H."/>
        </authorList>
    </citation>
    <scope>NUCLEOTIDE SEQUENCE</scope>
    <source>
        <strain evidence="2">G01</strain>
    </source>
</reference>
<keyword evidence="1" id="KW-0052">Apoplast</keyword>
<dbReference type="EMBL" id="JACGWK010000006">
    <property type="protein sequence ID" value="KAL0349360.1"/>
    <property type="molecule type" value="Genomic_DNA"/>
</dbReference>
<dbReference type="InterPro" id="IPR004265">
    <property type="entry name" value="Dirigent"/>
</dbReference>
<sequence>MQNLNQATQKVTKLHFLHPPSTAHEYAAMAQTNSTDSLATLFGQIYIKDDPLTIGLELSSELVSYAQGITTSAFVEELILFEPFTFVFTNKAYNGSTLVVLASNPTLHKYRELLIVDGTRVFHLAHELVSYLTYAYNSISGDYTIGVDMVVLHYYL</sequence>
<accession>A0AAW2P2D9</accession>
<keyword evidence="1" id="KW-0964">Secreted</keyword>
<proteinExistence type="inferred from homology"/>
<comment type="function">
    <text evidence="1">Dirigent proteins impart stereoselectivity on the phenoxy radical-coupling reaction, yielding optically active lignans from two molecules of coniferyl alcohol in the biosynthesis of lignans, flavonolignans, and alkaloids and thus plays a central role in plant secondary metabolism.</text>
</comment>
<dbReference type="GO" id="GO:0048046">
    <property type="term" value="C:apoplast"/>
    <property type="evidence" value="ECO:0007669"/>
    <property type="project" value="UniProtKB-SubCell"/>
</dbReference>
<comment type="subunit">
    <text evidence="1">Homodimer.</text>
</comment>
<name>A0AAW2P2D9_9LAMI</name>
<gene>
    <name evidence="2" type="ORF">Sangu_1163800</name>
</gene>